<reference evidence="1 2" key="1">
    <citation type="submission" date="2018-10" db="EMBL/GenBank/DDBJ databases">
        <authorList>
            <person name="Criscuolo A."/>
        </authorList>
    </citation>
    <scope>NUCLEOTIDE SEQUENCE [LARGE SCALE GENOMIC DNA]</scope>
    <source>
        <strain evidence="1">DnA1</strain>
    </source>
</reference>
<organism evidence="1 2">
    <name type="scientific">Pigmentiphaga humi</name>
    <dbReference type="NCBI Taxonomy" id="2478468"/>
    <lineage>
        <taxon>Bacteria</taxon>
        <taxon>Pseudomonadati</taxon>
        <taxon>Pseudomonadota</taxon>
        <taxon>Betaproteobacteria</taxon>
        <taxon>Burkholderiales</taxon>
        <taxon>Alcaligenaceae</taxon>
        <taxon>Pigmentiphaga</taxon>
    </lineage>
</organism>
<dbReference type="EMBL" id="UWPJ01000039">
    <property type="protein sequence ID" value="VCU72391.1"/>
    <property type="molecule type" value="Genomic_DNA"/>
</dbReference>
<keyword evidence="2" id="KW-1185">Reference proteome</keyword>
<sequence length="63" mass="6950">MMTAEEIARRLREVAAEMEQLGAAMDYYGGFNGRMARHGREMVGAAGIARDWAEEIESAKTGE</sequence>
<dbReference type="AlphaFoldDB" id="A0A3P4B8U5"/>
<name>A0A3P4B8U5_9BURK</name>
<evidence type="ECO:0000313" key="2">
    <source>
        <dbReference type="Proteomes" id="UP000277294"/>
    </source>
</evidence>
<gene>
    <name evidence="1" type="ORF">PIGHUM_04490</name>
</gene>
<protein>
    <submittedName>
        <fullName evidence="1">Uncharacterized protein</fullName>
    </submittedName>
</protein>
<proteinExistence type="predicted"/>
<dbReference type="RefSeq" id="WP_116802416.1">
    <property type="nucleotide sequence ID" value="NZ_UWPJ01000039.1"/>
</dbReference>
<dbReference type="OrthoDB" id="9154607at2"/>
<dbReference type="Proteomes" id="UP000277294">
    <property type="component" value="Unassembled WGS sequence"/>
</dbReference>
<evidence type="ECO:0000313" key="1">
    <source>
        <dbReference type="EMBL" id="VCU72391.1"/>
    </source>
</evidence>
<accession>A0A3P4B8U5</accession>